<feature type="chain" id="PRO_5042722237" evidence="7">
    <location>
        <begin position="20"/>
        <end position="77"/>
    </location>
</feature>
<evidence type="ECO:0000256" key="6">
    <source>
        <dbReference type="ARBA" id="ARBA00023278"/>
    </source>
</evidence>
<dbReference type="PANTHER" id="PTHR33869">
    <property type="entry name" value="CLAVATA3/ESR (CLE)-RELATED PROTEIN 3"/>
    <property type="match status" value="1"/>
</dbReference>
<dbReference type="EMBL" id="SSTE01010327">
    <property type="protein sequence ID" value="KAA0052636.1"/>
    <property type="molecule type" value="Genomic_DNA"/>
</dbReference>
<accession>A0A5A7UEP5</accession>
<dbReference type="OrthoDB" id="1578197at2759"/>
<keyword evidence="3" id="KW-0964">Secreted</keyword>
<feature type="signal peptide" evidence="7">
    <location>
        <begin position="1"/>
        <end position="19"/>
    </location>
</feature>
<name>A0A5A7UEP5_CUCMM</name>
<protein>
    <submittedName>
        <fullName evidence="8">Uncharacterized protein</fullName>
    </submittedName>
</protein>
<comment type="similarity">
    <text evidence="2">Belongs to the CLV3/ESR signal peptide family.</text>
</comment>
<dbReference type="AlphaFoldDB" id="A0A5A7UEP5"/>
<evidence type="ECO:0000313" key="9">
    <source>
        <dbReference type="EMBL" id="TYK13190.1"/>
    </source>
</evidence>
<keyword evidence="6" id="KW-0379">Hydroxylation</keyword>
<evidence type="ECO:0000256" key="4">
    <source>
        <dbReference type="ARBA" id="ARBA00022729"/>
    </source>
</evidence>
<proteinExistence type="inferred from homology"/>
<reference evidence="10 11" key="1">
    <citation type="submission" date="2019-08" db="EMBL/GenBank/DDBJ databases">
        <title>Draft genome sequences of two oriental melons (Cucumis melo L. var makuwa).</title>
        <authorList>
            <person name="Kwon S.-Y."/>
        </authorList>
    </citation>
    <scope>NUCLEOTIDE SEQUENCE [LARGE SCALE GENOMIC DNA]</scope>
    <source>
        <strain evidence="11">cv. Chang Bougi</strain>
        <strain evidence="10">cv. SW 3</strain>
        <tissue evidence="8">Leaf</tissue>
    </source>
</reference>
<dbReference type="GO" id="GO:0033612">
    <property type="term" value="F:receptor serine/threonine kinase binding"/>
    <property type="evidence" value="ECO:0007669"/>
    <property type="project" value="TreeGrafter"/>
</dbReference>
<sequence>MAKISLWVCLVLLASYCFAGSESRLLEPKLAARSHRPALLGSRDNFHIGLVAVEGSESIPQRGVARLSPGGPDPRHH</sequence>
<evidence type="ECO:0000256" key="2">
    <source>
        <dbReference type="ARBA" id="ARBA00005416"/>
    </source>
</evidence>
<keyword evidence="4 7" id="KW-0732">Signal</keyword>
<evidence type="ECO:0000313" key="8">
    <source>
        <dbReference type="EMBL" id="KAA0052636.1"/>
    </source>
</evidence>
<evidence type="ECO:0000256" key="1">
    <source>
        <dbReference type="ARBA" id="ARBA00004239"/>
    </source>
</evidence>
<comment type="subcellular location">
    <subcellularLocation>
        <location evidence="1">Secreted</location>
        <location evidence="1">Extracellular space</location>
    </subcellularLocation>
</comment>
<organism evidence="8 10">
    <name type="scientific">Cucumis melo var. makuwa</name>
    <name type="common">Oriental melon</name>
    <dbReference type="NCBI Taxonomy" id="1194695"/>
    <lineage>
        <taxon>Eukaryota</taxon>
        <taxon>Viridiplantae</taxon>
        <taxon>Streptophyta</taxon>
        <taxon>Embryophyta</taxon>
        <taxon>Tracheophyta</taxon>
        <taxon>Spermatophyta</taxon>
        <taxon>Magnoliopsida</taxon>
        <taxon>eudicotyledons</taxon>
        <taxon>Gunneridae</taxon>
        <taxon>Pentapetalae</taxon>
        <taxon>rosids</taxon>
        <taxon>fabids</taxon>
        <taxon>Cucurbitales</taxon>
        <taxon>Cucurbitaceae</taxon>
        <taxon>Benincaseae</taxon>
        <taxon>Cucumis</taxon>
    </lineage>
</organism>
<evidence type="ECO:0000313" key="10">
    <source>
        <dbReference type="Proteomes" id="UP000321393"/>
    </source>
</evidence>
<dbReference type="GO" id="GO:0005576">
    <property type="term" value="C:extracellular region"/>
    <property type="evidence" value="ECO:0007669"/>
    <property type="project" value="UniProtKB-SubCell"/>
</dbReference>
<evidence type="ECO:0000256" key="7">
    <source>
        <dbReference type="SAM" id="SignalP"/>
    </source>
</evidence>
<evidence type="ECO:0000313" key="11">
    <source>
        <dbReference type="Proteomes" id="UP000321947"/>
    </source>
</evidence>
<comment type="caution">
    <text evidence="8">The sequence shown here is derived from an EMBL/GenBank/DDBJ whole genome shotgun (WGS) entry which is preliminary data.</text>
</comment>
<evidence type="ECO:0000256" key="3">
    <source>
        <dbReference type="ARBA" id="ARBA00022525"/>
    </source>
</evidence>
<evidence type="ECO:0000256" key="5">
    <source>
        <dbReference type="ARBA" id="ARBA00023180"/>
    </source>
</evidence>
<dbReference type="Proteomes" id="UP000321947">
    <property type="component" value="Unassembled WGS sequence"/>
</dbReference>
<keyword evidence="5" id="KW-0325">Glycoprotein</keyword>
<gene>
    <name evidence="9" type="ORF">E5676_scaffold255G008020</name>
    <name evidence="8" type="ORF">E6C27_scaffold120G002460</name>
</gene>
<dbReference type="Proteomes" id="UP000321393">
    <property type="component" value="Unassembled WGS sequence"/>
</dbReference>
<dbReference type="EMBL" id="SSTD01010113">
    <property type="protein sequence ID" value="TYK13190.1"/>
    <property type="molecule type" value="Genomic_DNA"/>
</dbReference>
<dbReference type="InterPro" id="IPR039616">
    <property type="entry name" value="CLE1-4"/>
</dbReference>
<dbReference type="PANTHER" id="PTHR33869:SF24">
    <property type="entry name" value="CLAVATA3_ESR (CLE)-RELATED PROTEIN 33"/>
    <property type="match status" value="1"/>
</dbReference>